<accession>A0AAD5Q787</accession>
<evidence type="ECO:0000256" key="2">
    <source>
        <dbReference type="ARBA" id="ARBA00007643"/>
    </source>
</evidence>
<feature type="region of interest" description="Disordered" evidence="4">
    <location>
        <begin position="209"/>
        <end position="267"/>
    </location>
</feature>
<dbReference type="AlphaFoldDB" id="A0AAD5Q787"/>
<feature type="compositionally biased region" description="Basic residues" evidence="4">
    <location>
        <begin position="1"/>
        <end position="23"/>
    </location>
</feature>
<dbReference type="GO" id="GO:0005681">
    <property type="term" value="C:spliceosomal complex"/>
    <property type="evidence" value="ECO:0007669"/>
    <property type="project" value="TreeGrafter"/>
</dbReference>
<gene>
    <name evidence="5" type="ORF">P43SY_001258</name>
</gene>
<keyword evidence="3" id="KW-0539">Nucleus</keyword>
<dbReference type="EMBL" id="JAKCXM010000370">
    <property type="protein sequence ID" value="KAJ0394987.1"/>
    <property type="molecule type" value="Genomic_DNA"/>
</dbReference>
<feature type="compositionally biased region" description="Polar residues" evidence="4">
    <location>
        <begin position="80"/>
        <end position="90"/>
    </location>
</feature>
<proteinExistence type="inferred from homology"/>
<comment type="similarity">
    <text evidence="2">Belongs to the TLS1 family.</text>
</comment>
<evidence type="ECO:0000256" key="1">
    <source>
        <dbReference type="ARBA" id="ARBA00004123"/>
    </source>
</evidence>
<comment type="subcellular location">
    <subcellularLocation>
        <location evidence="1">Nucleus</location>
    </subcellularLocation>
</comment>
<evidence type="ECO:0000256" key="3">
    <source>
        <dbReference type="ARBA" id="ARBA00023242"/>
    </source>
</evidence>
<dbReference type="PANTHER" id="PTHR13486">
    <property type="entry name" value="TELOMERE LENGTH AND SILENCING PROTEIN 1 TLS1 FAMILY MEMBER"/>
    <property type="match status" value="1"/>
</dbReference>
<keyword evidence="6" id="KW-1185">Reference proteome</keyword>
<reference evidence="5" key="1">
    <citation type="submission" date="2021-12" db="EMBL/GenBank/DDBJ databases">
        <title>Prjna785345.</title>
        <authorList>
            <person name="Rujirawat T."/>
            <person name="Krajaejun T."/>
        </authorList>
    </citation>
    <scope>NUCLEOTIDE SEQUENCE</scope>
    <source>
        <strain evidence="5">Pi057C3</strain>
    </source>
</reference>
<dbReference type="Proteomes" id="UP001209570">
    <property type="component" value="Unassembled WGS sequence"/>
</dbReference>
<comment type="caution">
    <text evidence="5">The sequence shown here is derived from an EMBL/GenBank/DDBJ whole genome shotgun (WGS) entry which is preliminary data.</text>
</comment>
<dbReference type="InterPro" id="IPR010756">
    <property type="entry name" value="Tls1-like"/>
</dbReference>
<dbReference type="Pfam" id="PF07052">
    <property type="entry name" value="Hep_59"/>
    <property type="match status" value="1"/>
</dbReference>
<evidence type="ECO:0000313" key="6">
    <source>
        <dbReference type="Proteomes" id="UP001209570"/>
    </source>
</evidence>
<evidence type="ECO:0000313" key="5">
    <source>
        <dbReference type="EMBL" id="KAJ0394987.1"/>
    </source>
</evidence>
<feature type="compositionally biased region" description="Basic and acidic residues" evidence="4">
    <location>
        <begin position="236"/>
        <end position="259"/>
    </location>
</feature>
<evidence type="ECO:0000256" key="4">
    <source>
        <dbReference type="SAM" id="MobiDB-lite"/>
    </source>
</evidence>
<feature type="region of interest" description="Disordered" evidence="4">
    <location>
        <begin position="141"/>
        <end position="160"/>
    </location>
</feature>
<sequence>MDNISFKKKTKKKSAAVGARKRKLHDDADENETAAGGPESTDADTLQSIEEVLEEQRLRTQLLKEERMRGKLRSKAEKATPSSSGGSATDMQYGLHDPKKDGAAGEKLLTLLDGQFTGQTGASSKEQHEELMKKYIEERLRKRAKPESDDATPAPVTTDDVLFADLREQVMAPKEESTDGGVLIWNTGIAEVELPSSYQERTLAATKRALESAQQRSRSGVSVDSSALPTNFSTDFNRHRSEHVAEMKSLSKDEQRERGFVPAKKFQSNDDAAVARFRKMESRKRHR</sequence>
<feature type="compositionally biased region" description="Polar residues" evidence="4">
    <location>
        <begin position="212"/>
        <end position="235"/>
    </location>
</feature>
<name>A0AAD5Q787_PYTIN</name>
<dbReference type="PANTHER" id="PTHR13486:SF2">
    <property type="entry name" value="SPLICING FACTOR C9ORF78"/>
    <property type="match status" value="1"/>
</dbReference>
<feature type="compositionally biased region" description="Basic and acidic residues" evidence="4">
    <location>
        <begin position="54"/>
        <end position="78"/>
    </location>
</feature>
<feature type="compositionally biased region" description="Low complexity" evidence="4">
    <location>
        <begin position="151"/>
        <end position="160"/>
    </location>
</feature>
<organism evidence="5 6">
    <name type="scientific">Pythium insidiosum</name>
    <name type="common">Pythiosis disease agent</name>
    <dbReference type="NCBI Taxonomy" id="114742"/>
    <lineage>
        <taxon>Eukaryota</taxon>
        <taxon>Sar</taxon>
        <taxon>Stramenopiles</taxon>
        <taxon>Oomycota</taxon>
        <taxon>Peronosporomycetes</taxon>
        <taxon>Pythiales</taxon>
        <taxon>Pythiaceae</taxon>
        <taxon>Pythium</taxon>
    </lineage>
</organism>
<dbReference type="GO" id="GO:0000398">
    <property type="term" value="P:mRNA splicing, via spliceosome"/>
    <property type="evidence" value="ECO:0007669"/>
    <property type="project" value="TreeGrafter"/>
</dbReference>
<protein>
    <submittedName>
        <fullName evidence="5">Uncharacterized protein</fullName>
    </submittedName>
</protein>
<feature type="region of interest" description="Disordered" evidence="4">
    <location>
        <begin position="1"/>
        <end position="102"/>
    </location>
</feature>